<comment type="caution">
    <text evidence="2">The sequence shown here is derived from an EMBL/GenBank/DDBJ whole genome shotgun (WGS) entry which is preliminary data.</text>
</comment>
<organism evidence="2 3">
    <name type="scientific">Halopolyspora algeriensis</name>
    <dbReference type="NCBI Taxonomy" id="1500506"/>
    <lineage>
        <taxon>Bacteria</taxon>
        <taxon>Bacillati</taxon>
        <taxon>Actinomycetota</taxon>
        <taxon>Actinomycetes</taxon>
        <taxon>Actinomycetes incertae sedis</taxon>
        <taxon>Halopolyspora</taxon>
    </lineage>
</organism>
<keyword evidence="3" id="KW-1185">Reference proteome</keyword>
<protein>
    <submittedName>
        <fullName evidence="2">Uncharacterized protein</fullName>
    </submittedName>
</protein>
<feature type="region of interest" description="Disordered" evidence="1">
    <location>
        <begin position="33"/>
        <end position="65"/>
    </location>
</feature>
<feature type="compositionally biased region" description="Basic and acidic residues" evidence="1">
    <location>
        <begin position="36"/>
        <end position="46"/>
    </location>
</feature>
<proteinExistence type="predicted"/>
<dbReference type="AlphaFoldDB" id="A0A368VKM1"/>
<accession>A0A368VKM1</accession>
<dbReference type="EMBL" id="QPJC01000016">
    <property type="protein sequence ID" value="RCW39541.1"/>
    <property type="molecule type" value="Genomic_DNA"/>
</dbReference>
<evidence type="ECO:0000256" key="1">
    <source>
        <dbReference type="SAM" id="MobiDB-lite"/>
    </source>
</evidence>
<dbReference type="Proteomes" id="UP000253495">
    <property type="component" value="Unassembled WGS sequence"/>
</dbReference>
<reference evidence="2 3" key="1">
    <citation type="submission" date="2018-07" db="EMBL/GenBank/DDBJ databases">
        <title>Genomic Encyclopedia of Type Strains, Phase III (KMG-III): the genomes of soil and plant-associated and newly described type strains.</title>
        <authorList>
            <person name="Whitman W."/>
        </authorList>
    </citation>
    <scope>NUCLEOTIDE SEQUENCE [LARGE SCALE GENOMIC DNA]</scope>
    <source>
        <strain evidence="2 3">CECT 8575</strain>
    </source>
</reference>
<gene>
    <name evidence="2" type="ORF">DFQ14_11626</name>
</gene>
<name>A0A368VKM1_9ACTN</name>
<evidence type="ECO:0000313" key="2">
    <source>
        <dbReference type="EMBL" id="RCW39541.1"/>
    </source>
</evidence>
<sequence>MATRLTAHMRSATSWTVGYVLAVSPRQSIVTIGHQRGVETEQRAGRQDTAGPARTPAAHTILDRS</sequence>
<evidence type="ECO:0000313" key="3">
    <source>
        <dbReference type="Proteomes" id="UP000253495"/>
    </source>
</evidence>